<dbReference type="InterPro" id="IPR001875">
    <property type="entry name" value="DED_dom"/>
</dbReference>
<accession>A0A8W8J6F6</accession>
<reference evidence="3" key="1">
    <citation type="submission" date="2022-08" db="UniProtKB">
        <authorList>
            <consortium name="EnsemblMetazoa"/>
        </authorList>
    </citation>
    <scope>IDENTIFICATION</scope>
    <source>
        <strain evidence="3">05x7-T-G4-1.051#20</strain>
    </source>
</reference>
<keyword evidence="4" id="KW-1185">Reference proteome</keyword>
<feature type="region of interest" description="Disordered" evidence="1">
    <location>
        <begin position="113"/>
        <end position="153"/>
    </location>
</feature>
<dbReference type="InterPro" id="IPR011029">
    <property type="entry name" value="DEATH-like_dom_sf"/>
</dbReference>
<protein>
    <recommendedName>
        <fullName evidence="2">DED domain-containing protein</fullName>
    </recommendedName>
</protein>
<name>A0A8W8J6F6_MAGGI</name>
<evidence type="ECO:0000313" key="4">
    <source>
        <dbReference type="Proteomes" id="UP000005408"/>
    </source>
</evidence>
<dbReference type="PROSITE" id="PS50168">
    <property type="entry name" value="DED"/>
    <property type="match status" value="1"/>
</dbReference>
<sequence length="168" mass="19152">MLHVLSHGMAVRSSFLTISPYTRTLKNIASHLTLEDLSSIKLILQTENWFKKKTLDELKNPQELIRLLQGRSLISTEDSHFLSTLLKEIHRKDLAKMLQRDIGSDICQDCDQKKTAREEDTGGSQPLSQMSVDEYDEDDNEVIMSSQSSLSDEEKLQVLNIKKVSDCQ</sequence>
<dbReference type="EnsemblMetazoa" id="G1747.1">
    <property type="protein sequence ID" value="G1747.1:cds"/>
    <property type="gene ID" value="G1747"/>
</dbReference>
<evidence type="ECO:0000256" key="1">
    <source>
        <dbReference type="SAM" id="MobiDB-lite"/>
    </source>
</evidence>
<evidence type="ECO:0000313" key="3">
    <source>
        <dbReference type="EnsemblMetazoa" id="G1747.1:cds"/>
    </source>
</evidence>
<dbReference type="Pfam" id="PF01335">
    <property type="entry name" value="DED"/>
    <property type="match status" value="1"/>
</dbReference>
<proteinExistence type="predicted"/>
<dbReference type="GO" id="GO:0042981">
    <property type="term" value="P:regulation of apoptotic process"/>
    <property type="evidence" value="ECO:0007669"/>
    <property type="project" value="InterPro"/>
</dbReference>
<feature type="domain" description="DED" evidence="2">
    <location>
        <begin position="20"/>
        <end position="100"/>
    </location>
</feature>
<evidence type="ECO:0000259" key="2">
    <source>
        <dbReference type="PROSITE" id="PS50168"/>
    </source>
</evidence>
<dbReference type="Proteomes" id="UP000005408">
    <property type="component" value="Unassembled WGS sequence"/>
</dbReference>
<dbReference type="SUPFAM" id="SSF47986">
    <property type="entry name" value="DEATH domain"/>
    <property type="match status" value="1"/>
</dbReference>
<feature type="compositionally biased region" description="Polar residues" evidence="1">
    <location>
        <begin position="122"/>
        <end position="131"/>
    </location>
</feature>
<dbReference type="AlphaFoldDB" id="A0A8W8J6F6"/>
<dbReference type="Gene3D" id="1.10.533.10">
    <property type="entry name" value="Death Domain, Fas"/>
    <property type="match status" value="1"/>
</dbReference>
<organism evidence="3 4">
    <name type="scientific">Magallana gigas</name>
    <name type="common">Pacific oyster</name>
    <name type="synonym">Crassostrea gigas</name>
    <dbReference type="NCBI Taxonomy" id="29159"/>
    <lineage>
        <taxon>Eukaryota</taxon>
        <taxon>Metazoa</taxon>
        <taxon>Spiralia</taxon>
        <taxon>Lophotrochozoa</taxon>
        <taxon>Mollusca</taxon>
        <taxon>Bivalvia</taxon>
        <taxon>Autobranchia</taxon>
        <taxon>Pteriomorphia</taxon>
        <taxon>Ostreida</taxon>
        <taxon>Ostreoidea</taxon>
        <taxon>Ostreidae</taxon>
        <taxon>Magallana</taxon>
    </lineage>
</organism>
<dbReference type="SMART" id="SM00031">
    <property type="entry name" value="DED"/>
    <property type="match status" value="1"/>
</dbReference>